<dbReference type="Proteomes" id="UP000634139">
    <property type="component" value="Unassembled WGS sequence"/>
</dbReference>
<evidence type="ECO:0000256" key="9">
    <source>
        <dbReference type="ARBA" id="ARBA00022909"/>
    </source>
</evidence>
<evidence type="ECO:0000259" key="13">
    <source>
        <dbReference type="Pfam" id="PF01288"/>
    </source>
</evidence>
<dbReference type="AlphaFoldDB" id="A0A918RR11"/>
<dbReference type="InterPro" id="IPR035907">
    <property type="entry name" value="Hppk_sf"/>
</dbReference>
<keyword evidence="7" id="KW-0418">Kinase</keyword>
<evidence type="ECO:0000256" key="2">
    <source>
        <dbReference type="ARBA" id="ARBA00005810"/>
    </source>
</evidence>
<name>A0A918RR11_9SPHN</name>
<dbReference type="GO" id="GO:0005524">
    <property type="term" value="F:ATP binding"/>
    <property type="evidence" value="ECO:0007669"/>
    <property type="project" value="UniProtKB-KW"/>
</dbReference>
<protein>
    <recommendedName>
        <fullName evidence="4">2-amino-4-hydroxy-6-hydroxymethyldihydropteridine pyrophosphokinase</fullName>
        <ecNumber evidence="3">2.7.6.3</ecNumber>
    </recommendedName>
    <alternativeName>
        <fullName evidence="11">6-hydroxymethyl-7,8-dihydropterin pyrophosphokinase</fullName>
    </alternativeName>
    <alternativeName>
        <fullName evidence="12">7,8-dihydro-6-hydroxymethylpterin-pyrophosphokinase</fullName>
    </alternativeName>
</protein>
<organism evidence="14 15">
    <name type="scientific">Novosphingobium arvoryzae</name>
    <dbReference type="NCBI Taxonomy" id="1256514"/>
    <lineage>
        <taxon>Bacteria</taxon>
        <taxon>Pseudomonadati</taxon>
        <taxon>Pseudomonadota</taxon>
        <taxon>Alphaproteobacteria</taxon>
        <taxon>Sphingomonadales</taxon>
        <taxon>Sphingomonadaceae</taxon>
        <taxon>Novosphingobium</taxon>
    </lineage>
</organism>
<evidence type="ECO:0000256" key="12">
    <source>
        <dbReference type="ARBA" id="ARBA00033413"/>
    </source>
</evidence>
<keyword evidence="5" id="KW-0808">Transferase</keyword>
<dbReference type="GO" id="GO:0003848">
    <property type="term" value="F:2-amino-4-hydroxy-6-hydroxymethyldihydropteridine diphosphokinase activity"/>
    <property type="evidence" value="ECO:0007669"/>
    <property type="project" value="UniProtKB-EC"/>
</dbReference>
<dbReference type="InterPro" id="IPR000550">
    <property type="entry name" value="Hppk"/>
</dbReference>
<evidence type="ECO:0000313" key="15">
    <source>
        <dbReference type="Proteomes" id="UP000634139"/>
    </source>
</evidence>
<dbReference type="GO" id="GO:0016301">
    <property type="term" value="F:kinase activity"/>
    <property type="evidence" value="ECO:0007669"/>
    <property type="project" value="UniProtKB-KW"/>
</dbReference>
<keyword evidence="15" id="KW-1185">Reference proteome</keyword>
<comment type="caution">
    <text evidence="14">The sequence shown here is derived from an EMBL/GenBank/DDBJ whole genome shotgun (WGS) entry which is preliminary data.</text>
</comment>
<dbReference type="PANTHER" id="PTHR43071:SF1">
    <property type="entry name" value="2-AMINO-4-HYDROXY-6-HYDROXYMETHYLDIHYDROPTERIDINE PYROPHOSPHOKINASE"/>
    <property type="match status" value="1"/>
</dbReference>
<dbReference type="RefSeq" id="WP_189543108.1">
    <property type="nucleotide sequence ID" value="NZ_BMZD01000013.1"/>
</dbReference>
<keyword evidence="6" id="KW-0547">Nucleotide-binding</keyword>
<evidence type="ECO:0000256" key="11">
    <source>
        <dbReference type="ARBA" id="ARBA00029766"/>
    </source>
</evidence>
<comment type="function">
    <text evidence="10">Catalyzes the transfer of pyrophosphate from adenosine triphosphate (ATP) to 6-hydroxymethyl-7,8-dihydropterin, an enzymatic step in folate biosynthesis pathway.</text>
</comment>
<keyword evidence="9" id="KW-0289">Folate biosynthesis</keyword>
<dbReference type="NCBIfam" id="TIGR01498">
    <property type="entry name" value="folK"/>
    <property type="match status" value="1"/>
</dbReference>
<evidence type="ECO:0000256" key="4">
    <source>
        <dbReference type="ARBA" id="ARBA00016218"/>
    </source>
</evidence>
<comment type="similarity">
    <text evidence="2">Belongs to the HPPK family.</text>
</comment>
<dbReference type="PANTHER" id="PTHR43071">
    <property type="entry name" value="2-AMINO-4-HYDROXY-6-HYDROXYMETHYLDIHYDROPTERIDINE PYROPHOSPHOKINASE"/>
    <property type="match status" value="1"/>
</dbReference>
<evidence type="ECO:0000256" key="6">
    <source>
        <dbReference type="ARBA" id="ARBA00022741"/>
    </source>
</evidence>
<sequence length="165" mass="18006">MGERYLIALGSNQRHARHGAPERVLHAALAALEGEGIRVVRAGPVIRSAPIGPSLRRYANSAAVVETNLLPDALLIVLKRIERAFGRTRGGQRWGTRVLDLDIVLWCGGAWSSPGLTVPHLAFRTRDFVLAPALAIAADWRDPLDGLTVRQLLHRLRRANPLAPA</sequence>
<dbReference type="EMBL" id="BMZD01000013">
    <property type="protein sequence ID" value="GHA07867.1"/>
    <property type="molecule type" value="Genomic_DNA"/>
</dbReference>
<gene>
    <name evidence="14" type="primary">folK</name>
    <name evidence="14" type="ORF">GCM10011617_30560</name>
</gene>
<proteinExistence type="inferred from homology"/>
<evidence type="ECO:0000256" key="10">
    <source>
        <dbReference type="ARBA" id="ARBA00029409"/>
    </source>
</evidence>
<evidence type="ECO:0000256" key="1">
    <source>
        <dbReference type="ARBA" id="ARBA00005051"/>
    </source>
</evidence>
<dbReference type="EC" id="2.7.6.3" evidence="3"/>
<evidence type="ECO:0000256" key="8">
    <source>
        <dbReference type="ARBA" id="ARBA00022840"/>
    </source>
</evidence>
<comment type="pathway">
    <text evidence="1">Cofactor biosynthesis; tetrahydrofolate biosynthesis; 2-amino-4-hydroxy-6-hydroxymethyl-7,8-dihydropteridine diphosphate from 7,8-dihydroneopterin triphosphate: step 4/4.</text>
</comment>
<feature type="domain" description="7,8-dihydro-6-hydroxymethylpterin-pyrophosphokinase" evidence="13">
    <location>
        <begin position="7"/>
        <end position="137"/>
    </location>
</feature>
<evidence type="ECO:0000313" key="14">
    <source>
        <dbReference type="EMBL" id="GHA07867.1"/>
    </source>
</evidence>
<dbReference type="CDD" id="cd00483">
    <property type="entry name" value="HPPK"/>
    <property type="match status" value="1"/>
</dbReference>
<reference evidence="14" key="1">
    <citation type="journal article" date="2014" name="Int. J. Syst. Evol. Microbiol.">
        <title>Complete genome sequence of Corynebacterium casei LMG S-19264T (=DSM 44701T), isolated from a smear-ripened cheese.</title>
        <authorList>
            <consortium name="US DOE Joint Genome Institute (JGI-PGF)"/>
            <person name="Walter F."/>
            <person name="Albersmeier A."/>
            <person name="Kalinowski J."/>
            <person name="Ruckert C."/>
        </authorList>
    </citation>
    <scope>NUCLEOTIDE SEQUENCE</scope>
    <source>
        <strain evidence="14">KCTC 32422</strain>
    </source>
</reference>
<dbReference type="Gene3D" id="3.30.70.560">
    <property type="entry name" value="7,8-Dihydro-6-hydroxymethylpterin-pyrophosphokinase HPPK"/>
    <property type="match status" value="1"/>
</dbReference>
<evidence type="ECO:0000256" key="7">
    <source>
        <dbReference type="ARBA" id="ARBA00022777"/>
    </source>
</evidence>
<evidence type="ECO:0000256" key="3">
    <source>
        <dbReference type="ARBA" id="ARBA00013253"/>
    </source>
</evidence>
<evidence type="ECO:0000256" key="5">
    <source>
        <dbReference type="ARBA" id="ARBA00022679"/>
    </source>
</evidence>
<accession>A0A918RR11</accession>
<reference evidence="14" key="2">
    <citation type="submission" date="2020-09" db="EMBL/GenBank/DDBJ databases">
        <authorList>
            <person name="Sun Q."/>
            <person name="Kim S."/>
        </authorList>
    </citation>
    <scope>NUCLEOTIDE SEQUENCE</scope>
    <source>
        <strain evidence="14">KCTC 32422</strain>
    </source>
</reference>
<dbReference type="SUPFAM" id="SSF55083">
    <property type="entry name" value="6-hydroxymethyl-7,8-dihydropterin pyrophosphokinase, HPPK"/>
    <property type="match status" value="1"/>
</dbReference>
<dbReference type="GO" id="GO:0046656">
    <property type="term" value="P:folic acid biosynthetic process"/>
    <property type="evidence" value="ECO:0007669"/>
    <property type="project" value="UniProtKB-KW"/>
</dbReference>
<keyword evidence="8" id="KW-0067">ATP-binding</keyword>
<dbReference type="Pfam" id="PF01288">
    <property type="entry name" value="HPPK"/>
    <property type="match status" value="1"/>
</dbReference>